<evidence type="ECO:0000313" key="1">
    <source>
        <dbReference type="EMBL" id="KIO22677.1"/>
    </source>
</evidence>
<dbReference type="OrthoDB" id="3365698at2759"/>
<keyword evidence="2" id="KW-1185">Reference proteome</keyword>
<accession>A0A0C3LMV4</accession>
<reference evidence="1 2" key="1">
    <citation type="submission" date="2014-04" db="EMBL/GenBank/DDBJ databases">
        <authorList>
            <consortium name="DOE Joint Genome Institute"/>
            <person name="Kuo A."/>
            <person name="Girlanda M."/>
            <person name="Perotto S."/>
            <person name="Kohler A."/>
            <person name="Nagy L.G."/>
            <person name="Floudas D."/>
            <person name="Copeland A."/>
            <person name="Barry K.W."/>
            <person name="Cichocki N."/>
            <person name="Veneault-Fourrey C."/>
            <person name="LaButti K."/>
            <person name="Lindquist E.A."/>
            <person name="Lipzen A."/>
            <person name="Lundell T."/>
            <person name="Morin E."/>
            <person name="Murat C."/>
            <person name="Sun H."/>
            <person name="Tunlid A."/>
            <person name="Henrissat B."/>
            <person name="Grigoriev I.V."/>
            <person name="Hibbett D.S."/>
            <person name="Martin F."/>
            <person name="Nordberg H.P."/>
            <person name="Cantor M.N."/>
            <person name="Hua S.X."/>
        </authorList>
    </citation>
    <scope>NUCLEOTIDE SEQUENCE [LARGE SCALE GENOMIC DNA]</scope>
    <source>
        <strain evidence="1 2">MUT 4182</strain>
    </source>
</reference>
<evidence type="ECO:0000313" key="2">
    <source>
        <dbReference type="Proteomes" id="UP000054248"/>
    </source>
</evidence>
<dbReference type="EMBL" id="KN823103">
    <property type="protein sequence ID" value="KIO22677.1"/>
    <property type="molecule type" value="Genomic_DNA"/>
</dbReference>
<protein>
    <recommendedName>
        <fullName evidence="3">FBD domain-containing protein</fullName>
    </recommendedName>
</protein>
<organism evidence="1 2">
    <name type="scientific">Tulasnella calospora MUT 4182</name>
    <dbReference type="NCBI Taxonomy" id="1051891"/>
    <lineage>
        <taxon>Eukaryota</taxon>
        <taxon>Fungi</taxon>
        <taxon>Dikarya</taxon>
        <taxon>Basidiomycota</taxon>
        <taxon>Agaricomycotina</taxon>
        <taxon>Agaricomycetes</taxon>
        <taxon>Cantharellales</taxon>
        <taxon>Tulasnellaceae</taxon>
        <taxon>Tulasnella</taxon>
    </lineage>
</organism>
<reference evidence="2" key="2">
    <citation type="submission" date="2015-01" db="EMBL/GenBank/DDBJ databases">
        <title>Evolutionary Origins and Diversification of the Mycorrhizal Mutualists.</title>
        <authorList>
            <consortium name="DOE Joint Genome Institute"/>
            <consortium name="Mycorrhizal Genomics Consortium"/>
            <person name="Kohler A."/>
            <person name="Kuo A."/>
            <person name="Nagy L.G."/>
            <person name="Floudas D."/>
            <person name="Copeland A."/>
            <person name="Barry K.W."/>
            <person name="Cichocki N."/>
            <person name="Veneault-Fourrey C."/>
            <person name="LaButti K."/>
            <person name="Lindquist E.A."/>
            <person name="Lipzen A."/>
            <person name="Lundell T."/>
            <person name="Morin E."/>
            <person name="Murat C."/>
            <person name="Riley R."/>
            <person name="Ohm R."/>
            <person name="Sun H."/>
            <person name="Tunlid A."/>
            <person name="Henrissat B."/>
            <person name="Grigoriev I.V."/>
            <person name="Hibbett D.S."/>
            <person name="Martin F."/>
        </authorList>
    </citation>
    <scope>NUCLEOTIDE SEQUENCE [LARGE SCALE GENOMIC DNA]</scope>
    <source>
        <strain evidence="2">MUT 4182</strain>
    </source>
</reference>
<dbReference type="Proteomes" id="UP000054248">
    <property type="component" value="Unassembled WGS sequence"/>
</dbReference>
<evidence type="ECO:0008006" key="3">
    <source>
        <dbReference type="Google" id="ProtNLM"/>
    </source>
</evidence>
<name>A0A0C3LMV4_9AGAM</name>
<sequence length="290" mass="32391">MFAIEDPCLLEELRLSRVLIDWDAVNFSGLRVLEVGNLLNFGPTVRRILEILSRSNQLQHLALSGVTMSQESELHPPLPPIVLSYLSTLKLRCGDDEATDLITGVSFPFCQELQVSGINWRRLSGLPILEVIGNIIRLGNTRILFRESSLYLHRRNSLRVRFRDVQEAFRWLITVAGPILNNSPSITLVVEMKFGYEASMDILSTSSHLRNISALHLRGDWDGSPVGGNFLDCLANLGGPTGHLFPRLQELIVAVSTMSEVESLHNFTARSCTSGLQLHAIRVECNSPFF</sequence>
<gene>
    <name evidence="1" type="ORF">M407DRAFT_9813</name>
</gene>
<proteinExistence type="predicted"/>
<dbReference type="HOGENOM" id="CLU_960404_0_0_1"/>
<dbReference type="AlphaFoldDB" id="A0A0C3LMV4"/>